<evidence type="ECO:0000256" key="1">
    <source>
        <dbReference type="ARBA" id="ARBA00023002"/>
    </source>
</evidence>
<dbReference type="PANTHER" id="PTHR30137:SF8">
    <property type="entry name" value="BLR5498 PROTEIN"/>
    <property type="match status" value="1"/>
</dbReference>
<dbReference type="InterPro" id="IPR011251">
    <property type="entry name" value="Luciferase-like_dom"/>
</dbReference>
<dbReference type="SUPFAM" id="SSF51679">
    <property type="entry name" value="Bacterial luciferase-like"/>
    <property type="match status" value="1"/>
</dbReference>
<dbReference type="EC" id="1.-.-.-" evidence="4"/>
<name>A0ABY8M3E6_9HYPH</name>
<keyword evidence="1 4" id="KW-0560">Oxidoreductase</keyword>
<evidence type="ECO:0000313" key="5">
    <source>
        <dbReference type="Proteomes" id="UP001227095"/>
    </source>
</evidence>
<dbReference type="EMBL" id="CP123000">
    <property type="protein sequence ID" value="WGI67985.1"/>
    <property type="molecule type" value="Genomic_DNA"/>
</dbReference>
<proteinExistence type="predicted"/>
<keyword evidence="2" id="KW-0503">Monooxygenase</keyword>
<protein>
    <submittedName>
        <fullName evidence="4">LLM class flavin-dependent oxidoreductase</fullName>
        <ecNumber evidence="4">1.-.-.-</ecNumber>
    </submittedName>
</protein>
<dbReference type="InterPro" id="IPR022290">
    <property type="entry name" value="LLM_Atu2307-like"/>
</dbReference>
<accession>A0ABY8M3E6</accession>
<evidence type="ECO:0000256" key="2">
    <source>
        <dbReference type="ARBA" id="ARBA00023033"/>
    </source>
</evidence>
<sequence>MEIGIDSFAAILPDPATGKLPSATERMAELIEEVVVADRVGLDIFGIGEHHRGEFLDSAPTVILAAAAARTSRIRLTSAVTVLSAADPVRVFQEFATLDLISKGRAEVVVGRGSFVEAYPLFGLDTRDYDDLFAEKLDLFLKLGEATNITWEGRFRPALRGQGVFPRPHQAQLPVWIGVGGTPQSFARAGALGLPLMIAIIGGSFERFRPLVDLYREAGMRAGHSPEKLKVGVHAMGFVGETSAAAKDAFFPGWAQLTTKIGRERGWSPPTRQQFEAMAGAEGAFLVGDPKTVAAKMLQVSEALGGVSRITFQMSTASLDTAAMKRSIELLGTEVAPIIREAR</sequence>
<dbReference type="Proteomes" id="UP001227095">
    <property type="component" value="Chromosome"/>
</dbReference>
<dbReference type="PANTHER" id="PTHR30137">
    <property type="entry name" value="LUCIFERASE-LIKE MONOOXYGENASE"/>
    <property type="match status" value="1"/>
</dbReference>
<dbReference type="Pfam" id="PF00296">
    <property type="entry name" value="Bac_luciferase"/>
    <property type="match status" value="1"/>
</dbReference>
<dbReference type="InterPro" id="IPR050766">
    <property type="entry name" value="Bact_Lucif_Oxidored"/>
</dbReference>
<keyword evidence="5" id="KW-1185">Reference proteome</keyword>
<dbReference type="Gene3D" id="3.20.20.30">
    <property type="entry name" value="Luciferase-like domain"/>
    <property type="match status" value="1"/>
</dbReference>
<gene>
    <name evidence="4" type="ORF">QEO92_23965</name>
</gene>
<dbReference type="RefSeq" id="WP_037151970.1">
    <property type="nucleotide sequence ID" value="NZ_CP123000.1"/>
</dbReference>
<evidence type="ECO:0000313" key="4">
    <source>
        <dbReference type="EMBL" id="WGI67985.1"/>
    </source>
</evidence>
<evidence type="ECO:0000259" key="3">
    <source>
        <dbReference type="Pfam" id="PF00296"/>
    </source>
</evidence>
<organism evidence="4 5">
    <name type="scientific">Neorhizobium petrolearium</name>
    <dbReference type="NCBI Taxonomy" id="515361"/>
    <lineage>
        <taxon>Bacteria</taxon>
        <taxon>Pseudomonadati</taxon>
        <taxon>Pseudomonadota</taxon>
        <taxon>Alphaproteobacteria</taxon>
        <taxon>Hyphomicrobiales</taxon>
        <taxon>Rhizobiaceae</taxon>
        <taxon>Rhizobium/Agrobacterium group</taxon>
        <taxon>Neorhizobium</taxon>
    </lineage>
</organism>
<feature type="domain" description="Luciferase-like" evidence="3">
    <location>
        <begin position="16"/>
        <end position="303"/>
    </location>
</feature>
<dbReference type="NCBIfam" id="TIGR03858">
    <property type="entry name" value="LLM_2I7G"/>
    <property type="match status" value="1"/>
</dbReference>
<dbReference type="InterPro" id="IPR036661">
    <property type="entry name" value="Luciferase-like_sf"/>
</dbReference>
<dbReference type="GO" id="GO:0016491">
    <property type="term" value="F:oxidoreductase activity"/>
    <property type="evidence" value="ECO:0007669"/>
    <property type="project" value="UniProtKB-KW"/>
</dbReference>
<reference evidence="4 5" key="1">
    <citation type="submission" date="2023-04" db="EMBL/GenBank/DDBJ databases">
        <title>Neorhizobium petrolearium OS53, complete genome.</title>
        <authorList>
            <person name="Yu T."/>
        </authorList>
    </citation>
    <scope>NUCLEOTIDE SEQUENCE [LARGE SCALE GENOMIC DNA]</scope>
    <source>
        <strain evidence="4 5">OS53</strain>
    </source>
</reference>